<feature type="chain" id="PRO_5041429155" description="TspB protein" evidence="3">
    <location>
        <begin position="22"/>
        <end position="491"/>
    </location>
</feature>
<feature type="compositionally biased region" description="Gly residues" evidence="1">
    <location>
        <begin position="366"/>
        <end position="384"/>
    </location>
</feature>
<keyword evidence="2" id="KW-0812">Transmembrane</keyword>
<comment type="caution">
    <text evidence="4">The sequence shown here is derived from an EMBL/GenBank/DDBJ whole genome shotgun (WGS) entry which is preliminary data.</text>
</comment>
<feature type="transmembrane region" description="Helical" evidence="2">
    <location>
        <begin position="471"/>
        <end position="489"/>
    </location>
</feature>
<dbReference type="Proteomes" id="UP000682266">
    <property type="component" value="Unassembled WGS sequence"/>
</dbReference>
<dbReference type="AlphaFoldDB" id="A0AA41EDV2"/>
<evidence type="ECO:0000256" key="2">
    <source>
        <dbReference type="SAM" id="Phobius"/>
    </source>
</evidence>
<keyword evidence="2" id="KW-0472">Membrane</keyword>
<sequence>MDKRKIVCWLLALAVCGQAEAGTVLVFDKAGKIVSTYVDQTTAYSYGKMQTETSGLLYKKLGSMGLEVTDVRVTKTIQAVETVATGAANGARSGIGGGWIGIVVGAVIGAVVNWAIGLGLDKLVKWRFGSGDSVTATTSASAPPIGSFYYFALEREWPDTCGQRIEKDYMTDVEAFNADSAASKQTPVSCYGTDPSKTMNWQLDSCDGRGNCTAHATSWVDGSTLNATFSYNYQYGVPVNLQVSSGGDGSPVTTDIATATKNVPDSEKAQPVNPELAANTVNALWQQASQLSGYQGVPYDPSNPVTTQDATDWQDANPSYTPTVGDALGVGSGSGTQGQSGVGGSLGSLPIHNTPGSSDPTPGVNPGTGSGTGGGPGTGTGTGSSGSQCGAPGQPPCAVDFGANPNTPQPSLENTPTIQMILGPIFNMLPGFNSFQVPAHTGVCPTATFAMFGRSYTMDQHCTLFEQNRTAINATFALVFVLASVFIVLSA</sequence>
<protein>
    <recommendedName>
        <fullName evidence="6">TspB protein</fullName>
    </recommendedName>
</protein>
<dbReference type="EMBL" id="JAGSVG010000039">
    <property type="protein sequence ID" value="MBR8133275.1"/>
    <property type="molecule type" value="Genomic_DNA"/>
</dbReference>
<keyword evidence="2" id="KW-1133">Transmembrane helix</keyword>
<proteinExistence type="predicted"/>
<evidence type="ECO:0000256" key="3">
    <source>
        <dbReference type="SAM" id="SignalP"/>
    </source>
</evidence>
<feature type="region of interest" description="Disordered" evidence="1">
    <location>
        <begin position="295"/>
        <end position="413"/>
    </location>
</feature>
<feature type="compositionally biased region" description="Polar residues" evidence="1">
    <location>
        <begin position="404"/>
        <end position="413"/>
    </location>
</feature>
<accession>A0AA41EDV2</accession>
<reference evidence="4" key="1">
    <citation type="submission" date="2021-04" db="EMBL/GenBank/DDBJ databases">
        <title>A collection of bacterial strains from the Burkholderia cepacia Research Laboratory and Repository.</title>
        <authorList>
            <person name="Lipuma J."/>
            <person name="Spilker T."/>
        </authorList>
    </citation>
    <scope>NUCLEOTIDE SEQUENCE</scope>
    <source>
        <strain evidence="4">AU36012</strain>
    </source>
</reference>
<evidence type="ECO:0008006" key="6">
    <source>
        <dbReference type="Google" id="ProtNLM"/>
    </source>
</evidence>
<name>A0AA41EDV2_9BURK</name>
<organism evidence="4 5">
    <name type="scientific">Burkholderia ambifaria</name>
    <dbReference type="NCBI Taxonomy" id="152480"/>
    <lineage>
        <taxon>Bacteria</taxon>
        <taxon>Pseudomonadati</taxon>
        <taxon>Pseudomonadota</taxon>
        <taxon>Betaproteobacteria</taxon>
        <taxon>Burkholderiales</taxon>
        <taxon>Burkholderiaceae</taxon>
        <taxon>Burkholderia</taxon>
        <taxon>Burkholderia cepacia complex</taxon>
    </lineage>
</organism>
<keyword evidence="3" id="KW-0732">Signal</keyword>
<gene>
    <name evidence="4" type="ORF">KDW93_30730</name>
</gene>
<feature type="compositionally biased region" description="Polar residues" evidence="1">
    <location>
        <begin position="303"/>
        <end position="322"/>
    </location>
</feature>
<feature type="signal peptide" evidence="3">
    <location>
        <begin position="1"/>
        <end position="21"/>
    </location>
</feature>
<feature type="compositionally biased region" description="Gly residues" evidence="1">
    <location>
        <begin position="328"/>
        <end position="346"/>
    </location>
</feature>
<evidence type="ECO:0000256" key="1">
    <source>
        <dbReference type="SAM" id="MobiDB-lite"/>
    </source>
</evidence>
<evidence type="ECO:0000313" key="5">
    <source>
        <dbReference type="Proteomes" id="UP000682266"/>
    </source>
</evidence>
<evidence type="ECO:0000313" key="4">
    <source>
        <dbReference type="EMBL" id="MBR8133275.1"/>
    </source>
</evidence>
<dbReference type="RefSeq" id="WP_105788249.1">
    <property type="nucleotide sequence ID" value="NZ_CADERF010000035.1"/>
</dbReference>